<accession>A0AAV1KZV4</accession>
<dbReference type="PANTHER" id="PTHR22870">
    <property type="entry name" value="REGULATOR OF CHROMOSOME CONDENSATION"/>
    <property type="match status" value="1"/>
</dbReference>
<proteinExistence type="predicted"/>
<evidence type="ECO:0008006" key="5">
    <source>
        <dbReference type="Google" id="ProtNLM"/>
    </source>
</evidence>
<dbReference type="Proteomes" id="UP001314205">
    <property type="component" value="Unassembled WGS sequence"/>
</dbReference>
<dbReference type="InterPro" id="IPR000408">
    <property type="entry name" value="Reg_chr_condens"/>
</dbReference>
<evidence type="ECO:0000256" key="2">
    <source>
        <dbReference type="PROSITE-ProRule" id="PRU00235"/>
    </source>
</evidence>
<organism evidence="3 4">
    <name type="scientific">Parnassius mnemosyne</name>
    <name type="common">clouded apollo</name>
    <dbReference type="NCBI Taxonomy" id="213953"/>
    <lineage>
        <taxon>Eukaryota</taxon>
        <taxon>Metazoa</taxon>
        <taxon>Ecdysozoa</taxon>
        <taxon>Arthropoda</taxon>
        <taxon>Hexapoda</taxon>
        <taxon>Insecta</taxon>
        <taxon>Pterygota</taxon>
        <taxon>Neoptera</taxon>
        <taxon>Endopterygota</taxon>
        <taxon>Lepidoptera</taxon>
        <taxon>Glossata</taxon>
        <taxon>Ditrysia</taxon>
        <taxon>Papilionoidea</taxon>
        <taxon>Papilionidae</taxon>
        <taxon>Parnassiinae</taxon>
        <taxon>Parnassini</taxon>
        <taxon>Parnassius</taxon>
        <taxon>Driopa</taxon>
    </lineage>
</organism>
<sequence length="375" mass="42004">MEKEFLVSGCNLFGQWFAKEPIIETFKNITNTYCDLSIDFNVKYAKLVCMCWSYNIFQWKDDFFVTGAWAGKENVITKIDIIKEYGLSASELTVVGNDYNIVLLDIKKLKIWILCLKEKLQVTFLDLICEYPITQQIKQQSDIGIVKAVATNTSFLYLTNMGSVLFGMKPSYLDTSHCIGKVCDIACGYNHYMLLTDAGHLYSWGCGQRLQLGHGDIEYLETPKEVHALAGLKIIKIAAGGFHSLALSECGDLYAWGWNDIGQLGVITGDELAHNCNNSTSYSLPKLVDIYDEKGILVELNIVDIAAGSRHSVIMLEDTSVWASGYNKYGQLGLSPEKFPTVKCFKKILNCDFDFKLMCGTWSTVLTRNSISSDT</sequence>
<dbReference type="Gene3D" id="2.130.10.30">
    <property type="entry name" value="Regulator of chromosome condensation 1/beta-lactamase-inhibitor protein II"/>
    <property type="match status" value="1"/>
</dbReference>
<protein>
    <recommendedName>
        <fullName evidence="5">RCC1 domain-containing protein 1</fullName>
    </recommendedName>
</protein>
<dbReference type="SUPFAM" id="SSF50985">
    <property type="entry name" value="RCC1/BLIP-II"/>
    <property type="match status" value="1"/>
</dbReference>
<evidence type="ECO:0000256" key="1">
    <source>
        <dbReference type="ARBA" id="ARBA00022737"/>
    </source>
</evidence>
<feature type="repeat" description="RCC1" evidence="2">
    <location>
        <begin position="251"/>
        <end position="318"/>
    </location>
</feature>
<evidence type="ECO:0000313" key="3">
    <source>
        <dbReference type="EMBL" id="CAK1588546.1"/>
    </source>
</evidence>
<dbReference type="AlphaFoldDB" id="A0AAV1KZV4"/>
<dbReference type="PROSITE" id="PS00626">
    <property type="entry name" value="RCC1_2"/>
    <property type="match status" value="1"/>
</dbReference>
<gene>
    <name evidence="3" type="ORF">PARMNEM_LOCUS9172</name>
</gene>
<dbReference type="PANTHER" id="PTHR22870:SF408">
    <property type="entry name" value="OS09G0560450 PROTEIN"/>
    <property type="match status" value="1"/>
</dbReference>
<dbReference type="PROSITE" id="PS50012">
    <property type="entry name" value="RCC1_3"/>
    <property type="match status" value="2"/>
</dbReference>
<feature type="repeat" description="RCC1" evidence="2">
    <location>
        <begin position="199"/>
        <end position="250"/>
    </location>
</feature>
<dbReference type="InterPro" id="IPR009091">
    <property type="entry name" value="RCC1/BLIP-II"/>
</dbReference>
<dbReference type="PRINTS" id="PR00633">
    <property type="entry name" value="RCCNDNSATION"/>
</dbReference>
<dbReference type="EMBL" id="CAVLGL010000082">
    <property type="protein sequence ID" value="CAK1588546.1"/>
    <property type="molecule type" value="Genomic_DNA"/>
</dbReference>
<reference evidence="3 4" key="1">
    <citation type="submission" date="2023-11" db="EMBL/GenBank/DDBJ databases">
        <authorList>
            <person name="Hedman E."/>
            <person name="Englund M."/>
            <person name="Stromberg M."/>
            <person name="Nyberg Akerstrom W."/>
            <person name="Nylinder S."/>
            <person name="Jareborg N."/>
            <person name="Kallberg Y."/>
            <person name="Kronander E."/>
        </authorList>
    </citation>
    <scope>NUCLEOTIDE SEQUENCE [LARGE SCALE GENOMIC DNA]</scope>
</reference>
<keyword evidence="4" id="KW-1185">Reference proteome</keyword>
<dbReference type="Pfam" id="PF00415">
    <property type="entry name" value="RCC1"/>
    <property type="match status" value="2"/>
</dbReference>
<comment type="caution">
    <text evidence="3">The sequence shown here is derived from an EMBL/GenBank/DDBJ whole genome shotgun (WGS) entry which is preliminary data.</text>
</comment>
<evidence type="ECO:0000313" key="4">
    <source>
        <dbReference type="Proteomes" id="UP001314205"/>
    </source>
</evidence>
<keyword evidence="1" id="KW-0677">Repeat</keyword>
<name>A0AAV1KZV4_9NEOP</name>
<dbReference type="InterPro" id="IPR051210">
    <property type="entry name" value="Ub_ligase/GEF_domain"/>
</dbReference>